<accession>A0A6A1UVG8</accession>
<keyword evidence="5 6" id="KW-0472">Membrane</keyword>
<dbReference type="GO" id="GO:0022857">
    <property type="term" value="F:transmembrane transporter activity"/>
    <property type="evidence" value="ECO:0007669"/>
    <property type="project" value="InterPro"/>
</dbReference>
<proteinExistence type="inferred from homology"/>
<evidence type="ECO:0000256" key="3">
    <source>
        <dbReference type="ARBA" id="ARBA00022692"/>
    </source>
</evidence>
<feature type="transmembrane region" description="Helical" evidence="6">
    <location>
        <begin position="32"/>
        <end position="58"/>
    </location>
</feature>
<keyword evidence="4 6" id="KW-1133">Transmembrane helix</keyword>
<name>A0A6A1UVG8_9ROSI</name>
<keyword evidence="3 6" id="KW-0812">Transmembrane</keyword>
<evidence type="ECO:0000256" key="6">
    <source>
        <dbReference type="SAM" id="Phobius"/>
    </source>
</evidence>
<gene>
    <name evidence="7" type="ORF">CJ030_MR8G014177</name>
</gene>
<sequence>MTILWLTAMIPELKPSRDQSNQLCESATAAQLVLLFVSFGLMSIGAGCIRPCSIAFGAEQLDSKENPSNERVLESFFSWYYTSTGVSAVLALTAIMYIQDHLGCKVGFGVPWLVRAYLLDMFKFYSWHSGIESCFPQSNSDPYFYGNDSDFLIPIDKVRRLNKACIIRDAEIRYLNPDGSASNLYRLCIVEQNSFSTLQAKTMDRLITQKFEIPAGSFTMFMIVTLTMWVVAYDRIMVPSLARYTGQPRGLSESVPKSGWQ</sequence>
<evidence type="ECO:0000256" key="5">
    <source>
        <dbReference type="ARBA" id="ARBA00023136"/>
    </source>
</evidence>
<dbReference type="EMBL" id="RXIC02000026">
    <property type="protein sequence ID" value="KAB1204372.1"/>
    <property type="molecule type" value="Genomic_DNA"/>
</dbReference>
<dbReference type="PANTHER" id="PTHR11654">
    <property type="entry name" value="OLIGOPEPTIDE TRANSPORTER-RELATED"/>
    <property type="match status" value="1"/>
</dbReference>
<dbReference type="Proteomes" id="UP000516437">
    <property type="component" value="Chromosome 8"/>
</dbReference>
<keyword evidence="8" id="KW-1185">Reference proteome</keyword>
<evidence type="ECO:0000256" key="4">
    <source>
        <dbReference type="ARBA" id="ARBA00022989"/>
    </source>
</evidence>
<dbReference type="GO" id="GO:0016020">
    <property type="term" value="C:membrane"/>
    <property type="evidence" value="ECO:0007669"/>
    <property type="project" value="UniProtKB-SubCell"/>
</dbReference>
<comment type="similarity">
    <text evidence="2">Belongs to the major facilitator superfamily. Proton-dependent oligopeptide transporter (POT/PTR) (TC 2.A.17) family.</text>
</comment>
<dbReference type="Gene3D" id="1.20.1250.20">
    <property type="entry name" value="MFS general substrate transporter like domains"/>
    <property type="match status" value="2"/>
</dbReference>
<dbReference type="SUPFAM" id="SSF103473">
    <property type="entry name" value="MFS general substrate transporter"/>
    <property type="match status" value="1"/>
</dbReference>
<comment type="caution">
    <text evidence="7">The sequence shown here is derived from an EMBL/GenBank/DDBJ whole genome shotgun (WGS) entry which is preliminary data.</text>
</comment>
<dbReference type="InterPro" id="IPR036259">
    <property type="entry name" value="MFS_trans_sf"/>
</dbReference>
<evidence type="ECO:0000313" key="8">
    <source>
        <dbReference type="Proteomes" id="UP000516437"/>
    </source>
</evidence>
<dbReference type="AlphaFoldDB" id="A0A6A1UVG8"/>
<feature type="transmembrane region" description="Helical" evidence="6">
    <location>
        <begin position="211"/>
        <end position="232"/>
    </location>
</feature>
<evidence type="ECO:0000313" key="7">
    <source>
        <dbReference type="EMBL" id="KAB1204372.1"/>
    </source>
</evidence>
<organism evidence="7 8">
    <name type="scientific">Morella rubra</name>
    <name type="common">Chinese bayberry</name>
    <dbReference type="NCBI Taxonomy" id="262757"/>
    <lineage>
        <taxon>Eukaryota</taxon>
        <taxon>Viridiplantae</taxon>
        <taxon>Streptophyta</taxon>
        <taxon>Embryophyta</taxon>
        <taxon>Tracheophyta</taxon>
        <taxon>Spermatophyta</taxon>
        <taxon>Magnoliopsida</taxon>
        <taxon>eudicotyledons</taxon>
        <taxon>Gunneridae</taxon>
        <taxon>Pentapetalae</taxon>
        <taxon>rosids</taxon>
        <taxon>fabids</taxon>
        <taxon>Fagales</taxon>
        <taxon>Myricaceae</taxon>
        <taxon>Morella</taxon>
    </lineage>
</organism>
<feature type="transmembrane region" description="Helical" evidence="6">
    <location>
        <begin position="78"/>
        <end position="98"/>
    </location>
</feature>
<dbReference type="OrthoDB" id="8904098at2759"/>
<comment type="subcellular location">
    <subcellularLocation>
        <location evidence="1">Membrane</location>
        <topology evidence="1">Multi-pass membrane protein</topology>
    </subcellularLocation>
</comment>
<reference evidence="7 8" key="1">
    <citation type="journal article" date="2019" name="Plant Biotechnol. J.">
        <title>The red bayberry genome and genetic basis of sex determination.</title>
        <authorList>
            <person name="Jia H.M."/>
            <person name="Jia H.J."/>
            <person name="Cai Q.L."/>
            <person name="Wang Y."/>
            <person name="Zhao H.B."/>
            <person name="Yang W.F."/>
            <person name="Wang G.Y."/>
            <person name="Li Y.H."/>
            <person name="Zhan D.L."/>
            <person name="Shen Y.T."/>
            <person name="Niu Q.F."/>
            <person name="Chang L."/>
            <person name="Qiu J."/>
            <person name="Zhao L."/>
            <person name="Xie H.B."/>
            <person name="Fu W.Y."/>
            <person name="Jin J."/>
            <person name="Li X.W."/>
            <person name="Jiao Y."/>
            <person name="Zhou C.C."/>
            <person name="Tu T."/>
            <person name="Chai C.Y."/>
            <person name="Gao J.L."/>
            <person name="Fan L.J."/>
            <person name="van de Weg E."/>
            <person name="Wang J.Y."/>
            <person name="Gao Z.S."/>
        </authorList>
    </citation>
    <scope>NUCLEOTIDE SEQUENCE [LARGE SCALE GENOMIC DNA]</scope>
    <source>
        <tissue evidence="7">Leaves</tissue>
    </source>
</reference>
<dbReference type="InterPro" id="IPR000109">
    <property type="entry name" value="POT_fam"/>
</dbReference>
<protein>
    <submittedName>
        <fullName evidence="7">Protein NRT1/ PTR FAMILY 1.1</fullName>
    </submittedName>
</protein>
<dbReference type="Pfam" id="PF00854">
    <property type="entry name" value="PTR2"/>
    <property type="match status" value="2"/>
</dbReference>
<evidence type="ECO:0000256" key="1">
    <source>
        <dbReference type="ARBA" id="ARBA00004141"/>
    </source>
</evidence>
<evidence type="ECO:0000256" key="2">
    <source>
        <dbReference type="ARBA" id="ARBA00005982"/>
    </source>
</evidence>